<evidence type="ECO:0000256" key="4">
    <source>
        <dbReference type="ARBA" id="ARBA00022989"/>
    </source>
</evidence>
<reference evidence="9" key="1">
    <citation type="submission" date="2020-09" db="EMBL/GenBank/DDBJ databases">
        <title>Taishania pollutisoli gen. nov., sp. nov., Isolated from Tetrabromobisphenol A-Contaminated Soil.</title>
        <authorList>
            <person name="Chen Q."/>
        </authorList>
    </citation>
    <scope>NUCLEOTIDE SEQUENCE</scope>
    <source>
        <strain evidence="9">CZZ-1</strain>
    </source>
</reference>
<feature type="transmembrane region" description="Helical" evidence="7">
    <location>
        <begin position="397"/>
        <end position="417"/>
    </location>
</feature>
<dbReference type="GO" id="GO:0012505">
    <property type="term" value="C:endomembrane system"/>
    <property type="evidence" value="ECO:0007669"/>
    <property type="project" value="UniProtKB-SubCell"/>
</dbReference>
<dbReference type="EMBL" id="JACVEL010000002">
    <property type="protein sequence ID" value="MBC9811687.1"/>
    <property type="molecule type" value="Genomic_DNA"/>
</dbReference>
<dbReference type="GO" id="GO:0016020">
    <property type="term" value="C:membrane"/>
    <property type="evidence" value="ECO:0007669"/>
    <property type="project" value="UniProtKB-SubCell"/>
</dbReference>
<feature type="transmembrane region" description="Helical" evidence="7">
    <location>
        <begin position="234"/>
        <end position="256"/>
    </location>
</feature>
<dbReference type="PANTHER" id="PTHR43507:SF1">
    <property type="entry name" value="NADH-UBIQUINONE OXIDOREDUCTASE CHAIN 4"/>
    <property type="match status" value="1"/>
</dbReference>
<dbReference type="Proteomes" id="UP000652681">
    <property type="component" value="Unassembled WGS sequence"/>
</dbReference>
<dbReference type="GO" id="GO:0048039">
    <property type="term" value="F:ubiquinone binding"/>
    <property type="evidence" value="ECO:0007669"/>
    <property type="project" value="TreeGrafter"/>
</dbReference>
<feature type="transmembrane region" description="Helical" evidence="7">
    <location>
        <begin position="294"/>
        <end position="315"/>
    </location>
</feature>
<feature type="transmembrane region" description="Helical" evidence="7">
    <location>
        <begin position="107"/>
        <end position="125"/>
    </location>
</feature>
<feature type="transmembrane region" description="Helical" evidence="7">
    <location>
        <begin position="131"/>
        <end position="148"/>
    </location>
</feature>
<feature type="domain" description="NADH:quinone oxidoreductase/Mrp antiporter transmembrane" evidence="8">
    <location>
        <begin position="126"/>
        <end position="409"/>
    </location>
</feature>
<keyword evidence="10" id="KW-1185">Reference proteome</keyword>
<dbReference type="GO" id="GO:0003954">
    <property type="term" value="F:NADH dehydrogenase activity"/>
    <property type="evidence" value="ECO:0007669"/>
    <property type="project" value="TreeGrafter"/>
</dbReference>
<evidence type="ECO:0000313" key="10">
    <source>
        <dbReference type="Proteomes" id="UP000652681"/>
    </source>
</evidence>
<dbReference type="GO" id="GO:0008137">
    <property type="term" value="F:NADH dehydrogenase (ubiquinone) activity"/>
    <property type="evidence" value="ECO:0007669"/>
    <property type="project" value="InterPro"/>
</dbReference>
<evidence type="ECO:0000256" key="3">
    <source>
        <dbReference type="ARBA" id="ARBA00022692"/>
    </source>
</evidence>
<feature type="transmembrane region" description="Helical" evidence="7">
    <location>
        <begin position="438"/>
        <end position="457"/>
    </location>
</feature>
<comment type="subcellular location">
    <subcellularLocation>
        <location evidence="1">Endomembrane system</location>
        <topology evidence="1">Multi-pass membrane protein</topology>
    </subcellularLocation>
    <subcellularLocation>
        <location evidence="6">Membrane</location>
        <topology evidence="6">Multi-pass membrane protein</topology>
    </subcellularLocation>
</comment>
<evidence type="ECO:0000256" key="6">
    <source>
        <dbReference type="RuleBase" id="RU000320"/>
    </source>
</evidence>
<feature type="transmembrane region" description="Helical" evidence="7">
    <location>
        <begin position="262"/>
        <end position="282"/>
    </location>
</feature>
<organism evidence="9 10">
    <name type="scientific">Taishania pollutisoli</name>
    <dbReference type="NCBI Taxonomy" id="2766479"/>
    <lineage>
        <taxon>Bacteria</taxon>
        <taxon>Pseudomonadati</taxon>
        <taxon>Bacteroidota</taxon>
        <taxon>Flavobacteriia</taxon>
        <taxon>Flavobacteriales</taxon>
        <taxon>Crocinitomicaceae</taxon>
        <taxon>Taishania</taxon>
    </lineage>
</organism>
<dbReference type="PANTHER" id="PTHR43507">
    <property type="entry name" value="NADH-UBIQUINONE OXIDOREDUCTASE CHAIN 4"/>
    <property type="match status" value="1"/>
</dbReference>
<gene>
    <name evidence="9" type="ORF">H9Y05_04280</name>
</gene>
<dbReference type="InterPro" id="IPR001750">
    <property type="entry name" value="ND/Mrp_TM"/>
</dbReference>
<comment type="similarity">
    <text evidence="2">Belongs to the complex I subunit 4 family.</text>
</comment>
<dbReference type="PRINTS" id="PR01437">
    <property type="entry name" value="NUOXDRDTASE4"/>
</dbReference>
<evidence type="ECO:0000313" key="9">
    <source>
        <dbReference type="EMBL" id="MBC9811687.1"/>
    </source>
</evidence>
<evidence type="ECO:0000256" key="1">
    <source>
        <dbReference type="ARBA" id="ARBA00004127"/>
    </source>
</evidence>
<accession>A0A8J6P4T5</accession>
<feature type="transmembrane region" description="Helical" evidence="7">
    <location>
        <begin position="75"/>
        <end position="95"/>
    </location>
</feature>
<sequence length="479" mass="52970">MELLLIPFVFALVAMIIPQKAVRGYALIGALVSVVVGVVHAVNYVPSAEYFSIVEACTTMMGGKLPFFMKYGYDGIGLTMVLLTNVIVFLILLSNYDNQSIAASKKFVALVFFMQFALLGVFLSLDGLLFYIFWELSLIPVFLIFLWFGAKGKRRALMKFFIYTFIGSLAMLFSLIYIRSYAPSFAIEDLVAAQLTTVSALWVFGGFFIAFAVKIPLFPFHTWQPETYTKSPMAGTMLLGALMLKMALFGMIRWMIPLAPEALHCMTEVIVILGGIGVIYAAIIAIKQNDMKTLFAYASISHVGLIAAGIIVLSLDALTGAMVQIVNHSFVAVGLFLAADIIDRRLGHRNLLELGGIAQQAPKFAFWFAVIIFAGVSVPLTSGFIGEFLLIKGIYGYNWMYGVLIGTTLILACVYSFRAYQLSMFGPSKGFEFPDLTWAEWLSFFIVAIVVVFLGVYPQFLIDMVEPGLQKLIEIVNVK</sequence>
<dbReference type="InterPro" id="IPR010227">
    <property type="entry name" value="NADH_Q_OxRdtase_chainM/4"/>
</dbReference>
<dbReference type="GO" id="GO:0015990">
    <property type="term" value="P:electron transport coupled proton transport"/>
    <property type="evidence" value="ECO:0007669"/>
    <property type="project" value="TreeGrafter"/>
</dbReference>
<dbReference type="AlphaFoldDB" id="A0A8J6P4T5"/>
<protein>
    <submittedName>
        <fullName evidence="9">NADH-quinone oxidoreductase subunit M</fullName>
    </submittedName>
</protein>
<evidence type="ECO:0000259" key="8">
    <source>
        <dbReference type="Pfam" id="PF00361"/>
    </source>
</evidence>
<keyword evidence="3 6" id="KW-0812">Transmembrane</keyword>
<feature type="transmembrane region" description="Helical" evidence="7">
    <location>
        <begin position="190"/>
        <end position="213"/>
    </location>
</feature>
<dbReference type="GO" id="GO:0042773">
    <property type="term" value="P:ATP synthesis coupled electron transport"/>
    <property type="evidence" value="ECO:0007669"/>
    <property type="project" value="InterPro"/>
</dbReference>
<evidence type="ECO:0000256" key="2">
    <source>
        <dbReference type="ARBA" id="ARBA00009025"/>
    </source>
</evidence>
<comment type="caution">
    <text evidence="9">The sequence shown here is derived from an EMBL/GenBank/DDBJ whole genome shotgun (WGS) entry which is preliminary data.</text>
</comment>
<evidence type="ECO:0000256" key="7">
    <source>
        <dbReference type="SAM" id="Phobius"/>
    </source>
</evidence>
<feature type="transmembrane region" description="Helical" evidence="7">
    <location>
        <begin position="364"/>
        <end position="385"/>
    </location>
</feature>
<feature type="transmembrane region" description="Helical" evidence="7">
    <location>
        <begin position="321"/>
        <end position="343"/>
    </location>
</feature>
<proteinExistence type="inferred from homology"/>
<evidence type="ECO:0000256" key="5">
    <source>
        <dbReference type="ARBA" id="ARBA00023136"/>
    </source>
</evidence>
<feature type="transmembrane region" description="Helical" evidence="7">
    <location>
        <begin position="160"/>
        <end position="178"/>
    </location>
</feature>
<keyword evidence="5 7" id="KW-0472">Membrane</keyword>
<dbReference type="InterPro" id="IPR003918">
    <property type="entry name" value="NADH_UbQ_OxRdtase"/>
</dbReference>
<keyword evidence="4 7" id="KW-1133">Transmembrane helix</keyword>
<dbReference type="Pfam" id="PF00361">
    <property type="entry name" value="Proton_antipo_M"/>
    <property type="match status" value="1"/>
</dbReference>
<feature type="transmembrane region" description="Helical" evidence="7">
    <location>
        <begin position="25"/>
        <end position="43"/>
    </location>
</feature>
<dbReference type="RefSeq" id="WP_163490874.1">
    <property type="nucleotide sequence ID" value="NZ_JACVEL010000002.1"/>
</dbReference>
<name>A0A8J6P4T5_9FLAO</name>
<dbReference type="NCBIfam" id="TIGR01972">
    <property type="entry name" value="NDH_I_M"/>
    <property type="match status" value="1"/>
</dbReference>